<feature type="region of interest" description="Disordered" evidence="5">
    <location>
        <begin position="109"/>
        <end position="198"/>
    </location>
</feature>
<organism evidence="9 10">
    <name type="scientific">Adineta steineri</name>
    <dbReference type="NCBI Taxonomy" id="433720"/>
    <lineage>
        <taxon>Eukaryota</taxon>
        <taxon>Metazoa</taxon>
        <taxon>Spiralia</taxon>
        <taxon>Gnathifera</taxon>
        <taxon>Rotifera</taxon>
        <taxon>Eurotatoria</taxon>
        <taxon>Bdelloidea</taxon>
        <taxon>Adinetida</taxon>
        <taxon>Adinetidae</taxon>
        <taxon>Adineta</taxon>
    </lineage>
</organism>
<evidence type="ECO:0000256" key="5">
    <source>
        <dbReference type="SAM" id="MobiDB-lite"/>
    </source>
</evidence>
<evidence type="ECO:0000256" key="2">
    <source>
        <dbReference type="ARBA" id="ARBA00022737"/>
    </source>
</evidence>
<dbReference type="SUPFAM" id="SSF101898">
    <property type="entry name" value="NHL repeat"/>
    <property type="match status" value="1"/>
</dbReference>
<feature type="compositionally biased region" description="Low complexity" evidence="5">
    <location>
        <begin position="64"/>
        <end position="88"/>
    </location>
</feature>
<dbReference type="Gene3D" id="2.120.10.30">
    <property type="entry name" value="TolB, C-terminal domain"/>
    <property type="match status" value="2"/>
</dbReference>
<accession>A0A815I4P7</accession>
<feature type="region of interest" description="Disordered" evidence="5">
    <location>
        <begin position="61"/>
        <end position="88"/>
    </location>
</feature>
<feature type="compositionally biased region" description="Low complexity" evidence="5">
    <location>
        <begin position="210"/>
        <end position="242"/>
    </location>
</feature>
<dbReference type="InterPro" id="IPR001258">
    <property type="entry name" value="NHL_repeat"/>
</dbReference>
<keyword evidence="3" id="KW-1015">Disulfide bond</keyword>
<dbReference type="EMBL" id="CAJNOM010000329">
    <property type="protein sequence ID" value="CAF1363558.1"/>
    <property type="molecule type" value="Genomic_DNA"/>
</dbReference>
<dbReference type="Proteomes" id="UP000663877">
    <property type="component" value="Unassembled WGS sequence"/>
</dbReference>
<keyword evidence="1" id="KW-0732">Signal</keyword>
<comment type="caution">
    <text evidence="9">The sequence shown here is derived from an EMBL/GenBank/DDBJ whole genome shotgun (WGS) entry which is preliminary data.</text>
</comment>
<evidence type="ECO:0000313" key="10">
    <source>
        <dbReference type="Proteomes" id="UP000663832"/>
    </source>
</evidence>
<dbReference type="EMBL" id="CAJNOI010000254">
    <property type="protein sequence ID" value="CAF1211380.1"/>
    <property type="molecule type" value="Genomic_DNA"/>
</dbReference>
<dbReference type="InterPro" id="IPR013320">
    <property type="entry name" value="ConA-like_dom_sf"/>
</dbReference>
<dbReference type="CDD" id="cd05819">
    <property type="entry name" value="NHL"/>
    <property type="match status" value="1"/>
</dbReference>
<evidence type="ECO:0000256" key="3">
    <source>
        <dbReference type="ARBA" id="ARBA00023157"/>
    </source>
</evidence>
<evidence type="ECO:0000256" key="6">
    <source>
        <dbReference type="SAM" id="Phobius"/>
    </source>
</evidence>
<dbReference type="InterPro" id="IPR050952">
    <property type="entry name" value="TRIM-NHL_E3_ligases"/>
</dbReference>
<keyword evidence="6" id="KW-1133">Transmembrane helix</keyword>
<evidence type="ECO:0000259" key="7">
    <source>
        <dbReference type="SMART" id="SM00560"/>
    </source>
</evidence>
<dbReference type="InterPro" id="IPR011042">
    <property type="entry name" value="6-blade_b-propeller_TolB-like"/>
</dbReference>
<dbReference type="SUPFAM" id="SSF63829">
    <property type="entry name" value="Calcium-dependent phosphotriesterase"/>
    <property type="match status" value="1"/>
</dbReference>
<keyword evidence="10" id="KW-1185">Reference proteome</keyword>
<feature type="region of interest" description="Disordered" evidence="5">
    <location>
        <begin position="210"/>
        <end position="249"/>
    </location>
</feature>
<protein>
    <recommendedName>
        <fullName evidence="7">LamG-like jellyroll fold domain-containing protein</fullName>
    </recommendedName>
</protein>
<dbReference type="Gene3D" id="2.60.120.200">
    <property type="match status" value="4"/>
</dbReference>
<sequence>MDNNSIAISHSDAISSSAAESNLLCQYFQKRKRLWTIFFTILVILIIAISISVPLAKKAKNGNTLTTQESTTETRTTNEKSTINTLLTTTNKQSTTKITTAETMKTTATSTISSTTYSTTSASTSPTTSTTTSSPSTSSTLSSTLSSTTSSTTTSEASPETSSETASETSSSTSETALSVSETTLEILSETSSTTSETLEALLETTLEALPETSSAASSTTTWSKSETSSSTSEASPETSLPASETTLETSWETISEALSEISTTSTKTTSTTTPISFTNLRFEWNSSGNTVAGDAGGSSGVDANRFSEPYVLKFDSSNALIVSDTLNHRVQKWIIGNSSGITVIGHANGTAGSSSASLYRPVGLALDSSDNIYVADKSNDRIMFWANGASSGSMIAGTGSSGSANNQFSNPNMIERDSNSGTLYISDVNNHRIIEYLQGASSSTVMAGGNGPGLNTSQLWFPFGFTLDLSTNSLIIANYAAHNVVRWVIGATDWTLLAGSATGASGSSSTLLNNPVGVALDQYHNLYVADAANHRIQFFLAGQFSATTIAGLTGSPGISATQLNKPYGILLDGQLNLYVADSANNRVQRFLRYDTTATTSTTSTTTITTTIPVNPPAIIQWLFDGDFSDAYGIYNGYLDNNSNVTWMSPGYTGYGSAVWFLPTNYLLINHYLNFNPTSFTISAWVWIPANLSLNENFFVLFVHCNLTTQDTCLHIGIDRGRVFLGFFNDDLMGSTLLNSNQWYHVAYVYDRLSSRQIVYLKGIQDGRRVTSGPYKGTASVLTVGAIPSFAPGFITNNGFIDKLTFVPGVKTTAELLDEATLVAYYPFDNSYTDLGPNQIINSTSVSTMFDSSGRFNQSLLINSINLSYFQTTGFYYLGQTNYPYSFSLWIYPFVNDGTILQVSSSNGWCVPMIGFDISGHLTIQTMGSNGIYAASLFSDTLSLNQWTHVAMTYSTINGIQLFINGTFVVGNNTVTSYSASGQISTITIGTCLSPDTCAVNTTTIVPSQFHGKIDELKIFSRELSLSDIGQLAQETTLYTFGPSSFWQFDSNTLDSISNFNGEAVNSPIYVTPGITGSGYALQLIRNNTQYVTITTYQNFSYVSFTVEMWIYPTLLNTSVFYALFSQRDDAVIARLLHLKIKNNRLYMGFYSDDLPCSTALSTNTWYHVAFVYDYRSRSQMAYLNGNQDCYRSPAGPYRGVSGTINIGTYLDYDHTLQCFDGYIDNVALSMRTKTDSEILTDATLTTWHSFDSIPLQDSGPLGLITKTNDVTLATGKVNQALSFNSNSSYYQIQSFVLLGISNYTYSIALWVKRTSTGGGTLVHLSTQTDGLGWCVSLLGFRSTGEIVATNWDNSGKEVVGPVLPINVWTHVASTFSTINGLRFYINGVYSGTTGVMSYGAAQKAVILTLGNPMLGGSCNPMSIATGVYFGSLDEFRVYSREVTAMDVYALANP</sequence>
<dbReference type="Pfam" id="PF01436">
    <property type="entry name" value="NHL"/>
    <property type="match status" value="2"/>
</dbReference>
<keyword evidence="2" id="KW-0677">Repeat</keyword>
<evidence type="ECO:0000256" key="4">
    <source>
        <dbReference type="PROSITE-ProRule" id="PRU00504"/>
    </source>
</evidence>
<dbReference type="PROSITE" id="PS51125">
    <property type="entry name" value="NHL"/>
    <property type="match status" value="1"/>
</dbReference>
<dbReference type="SUPFAM" id="SSF49899">
    <property type="entry name" value="Concanavalin A-like lectins/glucanases"/>
    <property type="match status" value="4"/>
</dbReference>
<keyword evidence="6" id="KW-0472">Membrane</keyword>
<dbReference type="PANTHER" id="PTHR24104">
    <property type="entry name" value="E3 UBIQUITIN-PROTEIN LIGASE NHLRC1-RELATED"/>
    <property type="match status" value="1"/>
</dbReference>
<evidence type="ECO:0000313" key="8">
    <source>
        <dbReference type="EMBL" id="CAF1211380.1"/>
    </source>
</evidence>
<feature type="transmembrane region" description="Helical" evidence="6">
    <location>
        <begin position="34"/>
        <end position="56"/>
    </location>
</feature>
<dbReference type="InterPro" id="IPR006558">
    <property type="entry name" value="LamG-like"/>
</dbReference>
<proteinExistence type="predicted"/>
<feature type="domain" description="LamG-like jellyroll fold" evidence="7">
    <location>
        <begin position="1103"/>
        <end position="1237"/>
    </location>
</feature>
<gene>
    <name evidence="8" type="ORF">BJG266_LOCUS27459</name>
    <name evidence="9" type="ORF">QVE165_LOCUS34691</name>
</gene>
<evidence type="ECO:0000256" key="1">
    <source>
        <dbReference type="ARBA" id="ARBA00022729"/>
    </source>
</evidence>
<dbReference type="Pfam" id="PF13385">
    <property type="entry name" value="Laminin_G_3"/>
    <property type="match status" value="4"/>
</dbReference>
<dbReference type="OrthoDB" id="6515930at2759"/>
<keyword evidence="6" id="KW-0812">Transmembrane</keyword>
<dbReference type="GO" id="GO:0008270">
    <property type="term" value="F:zinc ion binding"/>
    <property type="evidence" value="ECO:0007669"/>
    <property type="project" value="UniProtKB-KW"/>
</dbReference>
<reference evidence="9" key="1">
    <citation type="submission" date="2021-02" db="EMBL/GenBank/DDBJ databases">
        <authorList>
            <person name="Nowell W R."/>
        </authorList>
    </citation>
    <scope>NUCLEOTIDE SEQUENCE</scope>
</reference>
<dbReference type="SMART" id="SM00560">
    <property type="entry name" value="LamGL"/>
    <property type="match status" value="1"/>
</dbReference>
<name>A0A815I4P7_9BILA</name>
<feature type="repeat" description="NHL" evidence="4">
    <location>
        <begin position="513"/>
        <end position="543"/>
    </location>
</feature>
<evidence type="ECO:0000313" key="9">
    <source>
        <dbReference type="EMBL" id="CAF1363558.1"/>
    </source>
</evidence>
<dbReference type="PANTHER" id="PTHR24104:SF25">
    <property type="entry name" value="PROTEIN LIN-41"/>
    <property type="match status" value="1"/>
</dbReference>
<dbReference type="Proteomes" id="UP000663832">
    <property type="component" value="Unassembled WGS sequence"/>
</dbReference>